<accession>A0A0G0N7Y7</accession>
<evidence type="ECO:0000313" key="3">
    <source>
        <dbReference type="Proteomes" id="UP000034710"/>
    </source>
</evidence>
<comment type="caution">
    <text evidence="2">The sequence shown here is derived from an EMBL/GenBank/DDBJ whole genome shotgun (WGS) entry which is preliminary data.</text>
</comment>
<sequence length="148" mass="15438">MTNENKSFTQITRRDALKVIGTTIGGMIVANIPTLVSAESNSPDCTGTLPSITKTSDITKTFPPTETSVPNTETSVPTNTPDSSVTPSSEPSVTPDSSVTPSSEPSVTPDSSEIITVAKRSYDWTKSMIGAGVGAIFGSVWVAAEKNK</sequence>
<organism evidence="2 3">
    <name type="scientific">Candidatus Woesebacteria bacterium GW2011_GWA1_38_8</name>
    <dbReference type="NCBI Taxonomy" id="1618547"/>
    <lineage>
        <taxon>Bacteria</taxon>
        <taxon>Candidatus Woeseibacteriota</taxon>
    </lineage>
</organism>
<dbReference type="InterPro" id="IPR006311">
    <property type="entry name" value="TAT_signal"/>
</dbReference>
<dbReference type="PROSITE" id="PS51318">
    <property type="entry name" value="TAT"/>
    <property type="match status" value="1"/>
</dbReference>
<evidence type="ECO:0000313" key="2">
    <source>
        <dbReference type="EMBL" id="KKQ82014.1"/>
    </source>
</evidence>
<feature type="compositionally biased region" description="Polar residues" evidence="1">
    <location>
        <begin position="38"/>
        <end position="79"/>
    </location>
</feature>
<proteinExistence type="predicted"/>
<name>A0A0G0N7Y7_9BACT</name>
<gene>
    <name evidence="2" type="ORF">UT06_C0052G0003</name>
</gene>
<protein>
    <submittedName>
        <fullName evidence="2">Uncharacterized protein</fullName>
    </submittedName>
</protein>
<evidence type="ECO:0000256" key="1">
    <source>
        <dbReference type="SAM" id="MobiDB-lite"/>
    </source>
</evidence>
<reference evidence="2 3" key="1">
    <citation type="journal article" date="2015" name="Nature">
        <title>rRNA introns, odd ribosomes, and small enigmatic genomes across a large radiation of phyla.</title>
        <authorList>
            <person name="Brown C.T."/>
            <person name="Hug L.A."/>
            <person name="Thomas B.C."/>
            <person name="Sharon I."/>
            <person name="Castelle C.J."/>
            <person name="Singh A."/>
            <person name="Wilkins M.J."/>
            <person name="Williams K.H."/>
            <person name="Banfield J.F."/>
        </authorList>
    </citation>
    <scope>NUCLEOTIDE SEQUENCE [LARGE SCALE GENOMIC DNA]</scope>
</reference>
<dbReference type="Proteomes" id="UP000034710">
    <property type="component" value="Unassembled WGS sequence"/>
</dbReference>
<dbReference type="EMBL" id="LBVJ01000052">
    <property type="protein sequence ID" value="KKQ82014.1"/>
    <property type="molecule type" value="Genomic_DNA"/>
</dbReference>
<dbReference type="AlphaFoldDB" id="A0A0G0N7Y7"/>
<feature type="region of interest" description="Disordered" evidence="1">
    <location>
        <begin position="38"/>
        <end position="112"/>
    </location>
</feature>
<feature type="compositionally biased region" description="Low complexity" evidence="1">
    <location>
        <begin position="80"/>
        <end position="112"/>
    </location>
</feature>